<feature type="coiled-coil region" evidence="16">
    <location>
        <begin position="1130"/>
        <end position="1164"/>
    </location>
</feature>
<dbReference type="FunFam" id="1.25.40.10:FF:003130">
    <property type="entry name" value="Os03g0283500 protein"/>
    <property type="match status" value="1"/>
</dbReference>
<keyword evidence="4" id="KW-0444">Lipid biosynthesis</keyword>
<dbReference type="InterPro" id="IPR046960">
    <property type="entry name" value="PPR_At4g14850-like_plant"/>
</dbReference>
<dbReference type="InterPro" id="IPR004570">
    <property type="entry name" value="Phosphatidylglycerol_P_synth"/>
</dbReference>
<feature type="repeat" description="PPR" evidence="14">
    <location>
        <begin position="487"/>
        <end position="521"/>
    </location>
</feature>
<feature type="compositionally biased region" description="Polar residues" evidence="17">
    <location>
        <begin position="1195"/>
        <end position="1205"/>
    </location>
</feature>
<dbReference type="InterPro" id="IPR000462">
    <property type="entry name" value="CDP-OH_P_trans"/>
</dbReference>
<dbReference type="FunFam" id="1.25.40.10:FF:000801">
    <property type="entry name" value="Pentatricopeptide repeat-containing protein"/>
    <property type="match status" value="1"/>
</dbReference>
<dbReference type="InterPro" id="IPR046848">
    <property type="entry name" value="E_motif"/>
</dbReference>
<evidence type="ECO:0000313" key="20">
    <source>
        <dbReference type="Proteomes" id="UP000026961"/>
    </source>
</evidence>
<dbReference type="eggNOG" id="KOG1617">
    <property type="taxonomic scope" value="Eukaryota"/>
</dbReference>
<comment type="subcellular location">
    <subcellularLocation>
        <location evidence="2">Membrane</location>
        <topology evidence="2">Multi-pass membrane protein</topology>
    </subcellularLocation>
</comment>
<dbReference type="Pfam" id="PF01066">
    <property type="entry name" value="CDP-OH_P_transf"/>
    <property type="match status" value="1"/>
</dbReference>
<dbReference type="Gene3D" id="1.20.120.1760">
    <property type="match status" value="1"/>
</dbReference>
<feature type="compositionally biased region" description="Pro residues" evidence="17">
    <location>
        <begin position="32"/>
        <end position="44"/>
    </location>
</feature>
<dbReference type="GO" id="GO:0016020">
    <property type="term" value="C:membrane"/>
    <property type="evidence" value="ECO:0007669"/>
    <property type="project" value="UniProtKB-SubCell"/>
</dbReference>
<evidence type="ECO:0000256" key="1">
    <source>
        <dbReference type="ARBA" id="ARBA00001936"/>
    </source>
</evidence>
<dbReference type="PANTHER" id="PTHR47926">
    <property type="entry name" value="PENTATRICOPEPTIDE REPEAT-CONTAINING PROTEIN"/>
    <property type="match status" value="1"/>
</dbReference>
<dbReference type="InterPro" id="IPR048254">
    <property type="entry name" value="CDP_ALCOHOL_P_TRANSF_CS"/>
</dbReference>
<feature type="transmembrane region" description="Helical" evidence="18">
    <location>
        <begin position="307"/>
        <end position="326"/>
    </location>
</feature>
<dbReference type="GO" id="GO:0003723">
    <property type="term" value="F:RNA binding"/>
    <property type="evidence" value="ECO:0007669"/>
    <property type="project" value="InterPro"/>
</dbReference>
<keyword evidence="13" id="KW-1208">Phospholipid metabolism</keyword>
<dbReference type="HOGENOM" id="CLU_002706_11_0_1"/>
<dbReference type="Pfam" id="PF13041">
    <property type="entry name" value="PPR_2"/>
    <property type="match status" value="1"/>
</dbReference>
<evidence type="ECO:0000256" key="6">
    <source>
        <dbReference type="ARBA" id="ARBA00022692"/>
    </source>
</evidence>
<dbReference type="GO" id="GO:0005737">
    <property type="term" value="C:cytoplasm"/>
    <property type="evidence" value="ECO:0007669"/>
    <property type="project" value="UniProtKB-ARBA"/>
</dbReference>
<dbReference type="GO" id="GO:0045995">
    <property type="term" value="P:regulation of embryonic development"/>
    <property type="evidence" value="ECO:0007669"/>
    <property type="project" value="UniProtKB-ARBA"/>
</dbReference>
<evidence type="ECO:0000256" key="9">
    <source>
        <dbReference type="ARBA" id="ARBA00022989"/>
    </source>
</evidence>
<dbReference type="Proteomes" id="UP000026961">
    <property type="component" value="Chromosome 3"/>
</dbReference>
<feature type="region of interest" description="Disordered" evidence="17">
    <location>
        <begin position="1226"/>
        <end position="1289"/>
    </location>
</feature>
<dbReference type="GO" id="GO:0006655">
    <property type="term" value="P:phosphatidylglycerol biosynthetic process"/>
    <property type="evidence" value="ECO:0007669"/>
    <property type="project" value="UniProtKB-ARBA"/>
</dbReference>
<dbReference type="Pfam" id="PF20431">
    <property type="entry name" value="E_motif"/>
    <property type="match status" value="1"/>
</dbReference>
<dbReference type="InterPro" id="IPR002885">
    <property type="entry name" value="PPR_rpt"/>
</dbReference>
<dbReference type="InterPro" id="IPR011990">
    <property type="entry name" value="TPR-like_helical_dom_sf"/>
</dbReference>
<dbReference type="Gramene" id="OGLUM03G13050.1">
    <property type="protein sequence ID" value="OGLUM03G13050.1"/>
    <property type="gene ID" value="OGLUM03G13050"/>
</dbReference>
<dbReference type="SUPFAM" id="SSF48452">
    <property type="entry name" value="TPR-like"/>
    <property type="match status" value="1"/>
</dbReference>
<feature type="compositionally biased region" description="Basic and acidic residues" evidence="17">
    <location>
        <begin position="1249"/>
        <end position="1270"/>
    </location>
</feature>
<feature type="region of interest" description="Disordered" evidence="17">
    <location>
        <begin position="953"/>
        <end position="1027"/>
    </location>
</feature>
<dbReference type="STRING" id="40148.A0A0D9Z5L4"/>
<feature type="repeat" description="PPR" evidence="14">
    <location>
        <begin position="726"/>
        <end position="760"/>
    </location>
</feature>
<dbReference type="PROSITE" id="PS00379">
    <property type="entry name" value="CDP_ALCOHOL_P_TRANSF"/>
    <property type="match status" value="1"/>
</dbReference>
<keyword evidence="10" id="KW-0443">Lipid metabolism</keyword>
<evidence type="ECO:0000256" key="7">
    <source>
        <dbReference type="ARBA" id="ARBA00022737"/>
    </source>
</evidence>
<feature type="compositionally biased region" description="Low complexity" evidence="17">
    <location>
        <begin position="1172"/>
        <end position="1182"/>
    </location>
</feature>
<evidence type="ECO:0000256" key="18">
    <source>
        <dbReference type="SAM" id="Phobius"/>
    </source>
</evidence>
<evidence type="ECO:0000256" key="8">
    <source>
        <dbReference type="ARBA" id="ARBA00022946"/>
    </source>
</evidence>
<keyword evidence="6 18" id="KW-0812">Transmembrane</keyword>
<reference evidence="19" key="2">
    <citation type="submission" date="2018-05" db="EMBL/GenBank/DDBJ databases">
        <title>OgluRS3 (Oryza glumaepatula Reference Sequence Version 3).</title>
        <authorList>
            <person name="Zhang J."/>
            <person name="Kudrna D."/>
            <person name="Lee S."/>
            <person name="Talag J."/>
            <person name="Welchert J."/>
            <person name="Wing R.A."/>
        </authorList>
    </citation>
    <scope>NUCLEOTIDE SEQUENCE [LARGE SCALE GENOMIC DNA]</scope>
</reference>
<evidence type="ECO:0000256" key="17">
    <source>
        <dbReference type="SAM" id="MobiDB-lite"/>
    </source>
</evidence>
<keyword evidence="7" id="KW-0677">Repeat</keyword>
<dbReference type="EnsemblPlants" id="OGLUM03G13050.1">
    <property type="protein sequence ID" value="OGLUM03G13050.1"/>
    <property type="gene ID" value="OGLUM03G13050"/>
</dbReference>
<evidence type="ECO:0000256" key="16">
    <source>
        <dbReference type="SAM" id="Coils"/>
    </source>
</evidence>
<dbReference type="Pfam" id="PF01535">
    <property type="entry name" value="PPR"/>
    <property type="match status" value="7"/>
</dbReference>
<keyword evidence="8" id="KW-0809">Transit peptide</keyword>
<feature type="repeat" description="PPR" evidence="14">
    <location>
        <begin position="563"/>
        <end position="593"/>
    </location>
</feature>
<dbReference type="FunFam" id="1.25.40.10:FF:001366">
    <property type="entry name" value="Pentatricopeptide repeat-containing protein"/>
    <property type="match status" value="1"/>
</dbReference>
<evidence type="ECO:0000256" key="5">
    <source>
        <dbReference type="ARBA" id="ARBA00022679"/>
    </source>
</evidence>
<feature type="region of interest" description="Disordered" evidence="17">
    <location>
        <begin position="27"/>
        <end position="57"/>
    </location>
</feature>
<feature type="transmembrane region" description="Helical" evidence="18">
    <location>
        <begin position="274"/>
        <end position="295"/>
    </location>
</feature>
<comment type="similarity">
    <text evidence="3 15">Belongs to the CDP-alcohol phosphatidyltransferase class-I family.</text>
</comment>
<evidence type="ECO:0000256" key="11">
    <source>
        <dbReference type="ARBA" id="ARBA00023136"/>
    </source>
</evidence>
<feature type="repeat" description="PPR" evidence="14">
    <location>
        <begin position="761"/>
        <end position="796"/>
    </location>
</feature>
<evidence type="ECO:0000256" key="15">
    <source>
        <dbReference type="RuleBase" id="RU003750"/>
    </source>
</evidence>
<evidence type="ECO:0008006" key="21">
    <source>
        <dbReference type="Google" id="ProtNLM"/>
    </source>
</evidence>
<feature type="repeat" description="PPR" evidence="14">
    <location>
        <begin position="456"/>
        <end position="486"/>
    </location>
</feature>
<evidence type="ECO:0000256" key="12">
    <source>
        <dbReference type="ARBA" id="ARBA00023209"/>
    </source>
</evidence>
<evidence type="ECO:0000313" key="19">
    <source>
        <dbReference type="EnsemblPlants" id="OGLUM03G13050.1"/>
    </source>
</evidence>
<proteinExistence type="inferred from homology"/>
<dbReference type="GO" id="GO:0030145">
    <property type="term" value="F:manganese ion binding"/>
    <property type="evidence" value="ECO:0007669"/>
    <property type="project" value="UniProtKB-ARBA"/>
</dbReference>
<keyword evidence="9 18" id="KW-1133">Transmembrane helix</keyword>
<keyword evidence="11 18" id="KW-0472">Membrane</keyword>
<feature type="region of interest" description="Disordered" evidence="17">
    <location>
        <begin position="1172"/>
        <end position="1205"/>
    </location>
</feature>
<dbReference type="InterPro" id="IPR043130">
    <property type="entry name" value="CDP-OH_PTrfase_TM_dom"/>
</dbReference>
<protein>
    <recommendedName>
        <fullName evidence="21">CDP-diacylglycerol--glycerol-3-phosphate 3-phosphatidyltransferase</fullName>
    </recommendedName>
</protein>
<accession>A0A0D9Z5L4</accession>
<evidence type="ECO:0000256" key="3">
    <source>
        <dbReference type="ARBA" id="ARBA00010441"/>
    </source>
</evidence>
<keyword evidence="12" id="KW-0594">Phospholipid biosynthesis</keyword>
<dbReference type="PANTHER" id="PTHR47926:SF472">
    <property type="entry name" value="REPEAT (PPR) SUPERFAMILY PROTEIN, PUTATIVE-RELATED"/>
    <property type="match status" value="1"/>
</dbReference>
<keyword evidence="5 15" id="KW-0808">Transferase</keyword>
<dbReference type="GO" id="GO:0009451">
    <property type="term" value="P:RNA modification"/>
    <property type="evidence" value="ECO:0007669"/>
    <property type="project" value="InterPro"/>
</dbReference>
<dbReference type="PROSITE" id="PS51375">
    <property type="entry name" value="PPR"/>
    <property type="match status" value="6"/>
</dbReference>
<evidence type="ECO:0000256" key="14">
    <source>
        <dbReference type="PROSITE-ProRule" id="PRU00708"/>
    </source>
</evidence>
<evidence type="ECO:0000256" key="4">
    <source>
        <dbReference type="ARBA" id="ARBA00022516"/>
    </source>
</evidence>
<dbReference type="FunFam" id="1.20.120.1760:FF:000008">
    <property type="entry name" value="CDP-diacylglycerol--glycerol-3-phosphate 3-phosphatidyltransferase 2"/>
    <property type="match status" value="1"/>
</dbReference>
<evidence type="ECO:0000256" key="2">
    <source>
        <dbReference type="ARBA" id="ARBA00004141"/>
    </source>
</evidence>
<evidence type="ECO:0000256" key="13">
    <source>
        <dbReference type="ARBA" id="ARBA00023264"/>
    </source>
</evidence>
<dbReference type="eggNOG" id="KOG4197">
    <property type="taxonomic scope" value="Eukaryota"/>
</dbReference>
<dbReference type="NCBIfam" id="TIGR00560">
    <property type="entry name" value="pgsA"/>
    <property type="match status" value="1"/>
</dbReference>
<sequence>MPPSVATHASLLLKAAAAAAHLHPKPFFSPRAAPPRIPSAPAPPAAGGSRYRPTTTTTTATSATAACRWFRWPPPAQAPVRGLCSLPHSGGGGGGGEGMGSEGVGRRRRVVAPAVNGVAKDGAPQPPPPKLLTLPTVLTIGRVAAVPLLISTFYMEGPWAATATTGIFLAAAVTDWLDGYIARKMQLGTPFGAFLDPVADKLMVAATLVLLCTKPLEISLLRDGPWLLTVPAIAIIGREAVAVNNLGKWKTATQMTALTILLASRDKSLPAQDALVTSGVALLYVSAGLAIWSLVKIVTVYEYKTMRFECVTLGFLLFLPLAYGHLIQLCAESGHLAAGRQIHARLVAASVTPSNFLASKLISLYSRADRLRDARRVFDSIPQPSLFAWNAILISLSLHSPDPSAAVRLFASSAVSPDEITLSTLLRSLAASGPALSPLVTGELHAVAFLRGFGSDLFVSNALITAYANAGDMRSARAVFDEMPRRDVVSWNSLISACARAGWYRECLDLFQEFVRVRCSDGDGVGPNGVTVTSVLHACAQLKVVDFGIGVHRFAAESGLDMDMAVWNSIIGFYAKCGRLQYARQLLDGMTRKDSISYSAMITGYMNNGHVEEGMQLFRQASARGISMWNSVIAGLVQNGRQSDVLRLLQEMIASKVLPNSATLSIVMPSVPSFSTLLGAKQAHGYAIRNDYDQSIKLVSALIDAYAKAGFLDTARKVFKLTEHRSTIVWTSIISAVAAHGEAVEALSLFNQMITAGAKPDTVTFTAVLSACAHSGKVAEARKVFNSMQAVFGISPVIEQYACMVSALSRAGMLKEAVKLVNKMPFEPNAKVWGALLNGAAVVGDVEFGRYAFDRLFIIEPKNTGNYIVMANLYSNAGKWEEAETIRSMLWGVGLEKEVPPQVKSQCLMKHQKSSIQKLKVAAISTCTDRPNEAGDSITSGNIDVNSNVQYTSPYRDEAPHLTPQPSDIRRTPSASSLHSYYLPPIQQPSAPQAQKQRRMQRQKQPQPSHIVRPSLTPNLGPLDTTTTTRNVDERREAKLGEMAATAMQCRGGERSEDGGGGGMRTVECLRGRLLAERVASKAAKEEADSLAKRVSSLSHIPYCYNLLDRKCVILFLSFFWWLVMIWSQLDELEKKLSDEVKIRNKAERRLRRAIKKLESLKILDVELSDSSIGSLSSNSCSGHRAPETEADVNNPGSSAGSCTQVNSSQEGSWCSVVSEQSPSVHCKEEEENGLDPEDAKNCGSGEEAGDHDSERTHGTLPCSRDDEPVHVPSEFGSSKSQDNQRDEDDDRLALVLVDPQPNAETGNEDDMRIDIQARKAQAEPREGDGEMEEANELAIVLVDPQPEPKAEPAATARPRNDVQSVLLALRQVKEQLRYTIERRSELVAHQELCGHC</sequence>
<comment type="cofactor">
    <cofactor evidence="1">
        <name>Mn(2+)</name>
        <dbReference type="ChEBI" id="CHEBI:29035"/>
    </cofactor>
</comment>
<feature type="compositionally biased region" description="Low complexity" evidence="17">
    <location>
        <begin position="984"/>
        <end position="995"/>
    </location>
</feature>
<keyword evidence="16" id="KW-0175">Coiled coil</keyword>
<dbReference type="Gene3D" id="1.25.40.10">
    <property type="entry name" value="Tetratricopeptide repeat domain"/>
    <property type="match status" value="5"/>
</dbReference>
<name>A0A0D9Z5L4_9ORYZ</name>
<dbReference type="NCBIfam" id="TIGR00756">
    <property type="entry name" value="PPR"/>
    <property type="match status" value="6"/>
</dbReference>
<evidence type="ECO:0000256" key="10">
    <source>
        <dbReference type="ARBA" id="ARBA00023098"/>
    </source>
</evidence>
<organism evidence="19">
    <name type="scientific">Oryza glumipatula</name>
    <dbReference type="NCBI Taxonomy" id="40148"/>
    <lineage>
        <taxon>Eukaryota</taxon>
        <taxon>Viridiplantae</taxon>
        <taxon>Streptophyta</taxon>
        <taxon>Embryophyta</taxon>
        <taxon>Tracheophyta</taxon>
        <taxon>Spermatophyta</taxon>
        <taxon>Magnoliopsida</taxon>
        <taxon>Liliopsida</taxon>
        <taxon>Poales</taxon>
        <taxon>Poaceae</taxon>
        <taxon>BOP clade</taxon>
        <taxon>Oryzoideae</taxon>
        <taxon>Oryzeae</taxon>
        <taxon>Oryzinae</taxon>
        <taxon>Oryza</taxon>
    </lineage>
</organism>
<feature type="repeat" description="PPR" evidence="14">
    <location>
        <begin position="594"/>
        <end position="628"/>
    </location>
</feature>
<reference evidence="19" key="1">
    <citation type="submission" date="2015-04" db="UniProtKB">
        <authorList>
            <consortium name="EnsemblPlants"/>
        </authorList>
    </citation>
    <scope>IDENTIFICATION</scope>
</reference>
<dbReference type="GO" id="GO:0008444">
    <property type="term" value="F:CDP-diacylglycerol-glycerol-3-phosphate 3-phosphatidyltransferase activity"/>
    <property type="evidence" value="ECO:0007669"/>
    <property type="project" value="InterPro"/>
</dbReference>
<keyword evidence="20" id="KW-1185">Reference proteome</keyword>